<evidence type="ECO:0000259" key="7">
    <source>
        <dbReference type="PROSITE" id="PS51841"/>
    </source>
</evidence>
<evidence type="ECO:0000256" key="1">
    <source>
        <dbReference type="ARBA" id="ARBA00004370"/>
    </source>
</evidence>
<evidence type="ECO:0000256" key="3">
    <source>
        <dbReference type="ARBA" id="ARBA00022989"/>
    </source>
</evidence>
<evidence type="ECO:0000256" key="6">
    <source>
        <dbReference type="SAM" id="Phobius"/>
    </source>
</evidence>
<evidence type="ECO:0000313" key="9">
    <source>
        <dbReference type="Proteomes" id="UP000034932"/>
    </source>
</evidence>
<dbReference type="AlphaFoldDB" id="A0A0G0LT48"/>
<protein>
    <recommendedName>
        <fullName evidence="5">Signal peptidase I</fullName>
        <ecNumber evidence="5">3.4.21.89</ecNumber>
    </recommendedName>
</protein>
<comment type="caution">
    <text evidence="8">The sequence shown here is derived from an EMBL/GenBank/DDBJ whole genome shotgun (WGS) entry which is preliminary data.</text>
</comment>
<reference evidence="8 9" key="1">
    <citation type="journal article" date="2015" name="Nature">
        <title>rRNA introns, odd ribosomes, and small enigmatic genomes across a large radiation of phyla.</title>
        <authorList>
            <person name="Brown C.T."/>
            <person name="Hug L.A."/>
            <person name="Thomas B.C."/>
            <person name="Sharon I."/>
            <person name="Castelle C.J."/>
            <person name="Singh A."/>
            <person name="Wilkins M.J."/>
            <person name="Williams K.H."/>
            <person name="Banfield J.F."/>
        </authorList>
    </citation>
    <scope>NUCLEOTIDE SEQUENCE [LARGE SCALE GENOMIC DNA]</scope>
</reference>
<dbReference type="InterPro" id="IPR019533">
    <property type="entry name" value="Peptidase_S26"/>
</dbReference>
<dbReference type="SUPFAM" id="SSF51306">
    <property type="entry name" value="LexA/Signal peptidase"/>
    <property type="match status" value="1"/>
</dbReference>
<dbReference type="PANTHER" id="PTHR10806">
    <property type="entry name" value="SIGNAL PEPTIDASE COMPLEX CATALYTIC SUBUNIT SEC11"/>
    <property type="match status" value="1"/>
</dbReference>
<dbReference type="Gene3D" id="2.60.40.1260">
    <property type="entry name" value="Lamin Tail domain"/>
    <property type="match status" value="1"/>
</dbReference>
<evidence type="ECO:0000313" key="8">
    <source>
        <dbReference type="EMBL" id="KKQ94212.1"/>
    </source>
</evidence>
<dbReference type="GO" id="GO:0004252">
    <property type="term" value="F:serine-type endopeptidase activity"/>
    <property type="evidence" value="ECO:0007669"/>
    <property type="project" value="UniProtKB-UniRule"/>
</dbReference>
<dbReference type="InterPro" id="IPR001322">
    <property type="entry name" value="Lamin_tail_dom"/>
</dbReference>
<dbReference type="InterPro" id="IPR001733">
    <property type="entry name" value="Peptidase_S26B"/>
</dbReference>
<name>A0A0G0LT48_9BACT</name>
<keyword evidence="4 6" id="KW-0472">Membrane</keyword>
<keyword evidence="3 6" id="KW-1133">Transmembrane helix</keyword>
<dbReference type="PANTHER" id="PTHR10806:SF6">
    <property type="entry name" value="SIGNAL PEPTIDASE COMPLEX CATALYTIC SUBUNIT SEC11"/>
    <property type="match status" value="1"/>
</dbReference>
<dbReference type="STRING" id="1618573.UT19_C0003G0017"/>
<evidence type="ECO:0000256" key="2">
    <source>
        <dbReference type="ARBA" id="ARBA00022692"/>
    </source>
</evidence>
<feature type="transmembrane region" description="Helical" evidence="6">
    <location>
        <begin position="12"/>
        <end position="31"/>
    </location>
</feature>
<dbReference type="Pfam" id="PF00932">
    <property type="entry name" value="LTD"/>
    <property type="match status" value="1"/>
</dbReference>
<dbReference type="CDD" id="cd06530">
    <property type="entry name" value="S26_SPase_I"/>
    <property type="match status" value="1"/>
</dbReference>
<sequence>MKISKFIQNTLIGFLCIVFFIFSALATYLLLDLFKFNLPILQRNQYPILNTFEYRDIKLPKAFIVQSGSMEPAIKTGSIVITKKEEIYNQGEIISYTKGSKNIITHRIQVKNYPDGINSDPVYLTAGDANEDFDSGSITSEQIVGKVVLTLPYLGYVADFAKQPYGFLLLVIVPATIVIYEELKGLLKEIFKTLSIMKRKLFRRKGRTLKYDLKGTTLKAKNNGLPKASAIVPIFGAALVFTGLASSFFSDIEISIGNLFQAGDWSPPIAQTLVINEVLYKTNCTVPQNKQWIEIWNGFDFTVNLQDWSLRDGEGNTIQIINSVTPLAPGKFALLSKSSATWNDQCYGPLLSDVVQVQLGGTINIATESGAFKLLDSNLDIVDEVFYGPDPASASAGLNFSFEREVLGQKTGGVFNAIDFSERKPSIAGFAIPQNQDVVINEFIVHDGGTGLGNDWVELYNKTGSSVDISGWTLRDTTGIFHTVPASTTLLNGDWYTVYNSSNRLGNSGDKIYLFDSGSNLKDGISYFQFLPSVGSSVGRNTDGGNAWSVFTVPTDDNTNINPTSPWP</sequence>
<dbReference type="InterPro" id="IPR036415">
    <property type="entry name" value="Lamin_tail_dom_sf"/>
</dbReference>
<accession>A0A0G0LT48</accession>
<dbReference type="EC" id="3.4.21.89" evidence="5"/>
<feature type="domain" description="LTD" evidence="7">
    <location>
        <begin position="426"/>
        <end position="555"/>
    </location>
</feature>
<dbReference type="GO" id="GO:0016020">
    <property type="term" value="C:membrane"/>
    <property type="evidence" value="ECO:0007669"/>
    <property type="project" value="UniProtKB-SubCell"/>
</dbReference>
<gene>
    <name evidence="8" type="ORF">UT19_C0003G0017</name>
</gene>
<dbReference type="EMBL" id="LBVW01000003">
    <property type="protein sequence ID" value="KKQ94212.1"/>
    <property type="molecule type" value="Genomic_DNA"/>
</dbReference>
<dbReference type="GO" id="GO:0006465">
    <property type="term" value="P:signal peptide processing"/>
    <property type="evidence" value="ECO:0007669"/>
    <property type="project" value="UniProtKB-UniRule"/>
</dbReference>
<dbReference type="PROSITE" id="PS51841">
    <property type="entry name" value="LTD"/>
    <property type="match status" value="1"/>
</dbReference>
<dbReference type="NCBIfam" id="TIGR02228">
    <property type="entry name" value="sigpep_I_arch"/>
    <property type="match status" value="1"/>
</dbReference>
<dbReference type="Proteomes" id="UP000034932">
    <property type="component" value="Unassembled WGS sequence"/>
</dbReference>
<proteinExistence type="predicted"/>
<evidence type="ECO:0000256" key="5">
    <source>
        <dbReference type="NCBIfam" id="TIGR02228"/>
    </source>
</evidence>
<keyword evidence="2 6" id="KW-0812">Transmembrane</keyword>
<dbReference type="GO" id="GO:0009003">
    <property type="term" value="F:signal peptidase activity"/>
    <property type="evidence" value="ECO:0007669"/>
    <property type="project" value="UniProtKB-EC"/>
</dbReference>
<dbReference type="SUPFAM" id="SSF74853">
    <property type="entry name" value="Lamin A/C globular tail domain"/>
    <property type="match status" value="1"/>
</dbReference>
<dbReference type="InterPro" id="IPR036286">
    <property type="entry name" value="LexA/Signal_pep-like_sf"/>
</dbReference>
<comment type="subcellular location">
    <subcellularLocation>
        <location evidence="1">Membrane</location>
    </subcellularLocation>
</comment>
<evidence type="ECO:0000256" key="4">
    <source>
        <dbReference type="ARBA" id="ARBA00023136"/>
    </source>
</evidence>
<organism evidence="8 9">
    <name type="scientific">Candidatus Woesebacteria bacterium GW2011_GWB1_39_10b</name>
    <dbReference type="NCBI Taxonomy" id="1618573"/>
    <lineage>
        <taxon>Bacteria</taxon>
        <taxon>Candidatus Woeseibacteriota</taxon>
    </lineage>
</organism>